<keyword evidence="3" id="KW-1185">Reference proteome</keyword>
<evidence type="ECO:0000256" key="1">
    <source>
        <dbReference type="SAM" id="MobiDB-lite"/>
    </source>
</evidence>
<organism evidence="2 3">
    <name type="scientific">Phrynocephalus forsythii</name>
    <dbReference type="NCBI Taxonomy" id="171643"/>
    <lineage>
        <taxon>Eukaryota</taxon>
        <taxon>Metazoa</taxon>
        <taxon>Chordata</taxon>
        <taxon>Craniata</taxon>
        <taxon>Vertebrata</taxon>
        <taxon>Euteleostomi</taxon>
        <taxon>Lepidosauria</taxon>
        <taxon>Squamata</taxon>
        <taxon>Bifurcata</taxon>
        <taxon>Unidentata</taxon>
        <taxon>Episquamata</taxon>
        <taxon>Toxicofera</taxon>
        <taxon>Iguania</taxon>
        <taxon>Acrodonta</taxon>
        <taxon>Agamidae</taxon>
        <taxon>Agaminae</taxon>
        <taxon>Phrynocephalus</taxon>
    </lineage>
</organism>
<feature type="compositionally biased region" description="Low complexity" evidence="1">
    <location>
        <begin position="176"/>
        <end position="196"/>
    </location>
</feature>
<evidence type="ECO:0000313" key="2">
    <source>
        <dbReference type="EMBL" id="KAJ7332059.1"/>
    </source>
</evidence>
<comment type="caution">
    <text evidence="2">The sequence shown here is derived from an EMBL/GenBank/DDBJ whole genome shotgun (WGS) entry which is preliminary data.</text>
</comment>
<feature type="region of interest" description="Disordered" evidence="1">
    <location>
        <begin position="141"/>
        <end position="196"/>
    </location>
</feature>
<feature type="compositionally biased region" description="Polar residues" evidence="1">
    <location>
        <begin position="141"/>
        <end position="168"/>
    </location>
</feature>
<gene>
    <name evidence="2" type="ORF">JRQ81_014239</name>
</gene>
<name>A0A9Q0XWD1_9SAUR</name>
<accession>A0A9Q0XWD1</accession>
<dbReference type="Gene3D" id="1.10.287.3160">
    <property type="match status" value="1"/>
</dbReference>
<evidence type="ECO:0000313" key="3">
    <source>
        <dbReference type="Proteomes" id="UP001142489"/>
    </source>
</evidence>
<proteinExistence type="predicted"/>
<dbReference type="EMBL" id="JAPFRF010000005">
    <property type="protein sequence ID" value="KAJ7332059.1"/>
    <property type="molecule type" value="Genomic_DNA"/>
</dbReference>
<protein>
    <submittedName>
        <fullName evidence="2">Uncharacterized protein</fullName>
    </submittedName>
</protein>
<sequence length="242" mass="27196">MDTLGRGIYSFAALLFKICNYQGAVGAYQRELLTHLQPLLELMPEDKQQDASTIYEEAMALVAQQMCASRHAFECSSKILGAVVTLRRHAWLRSTGLTEDHKAHIEQLPFEGDSLFHPSTDNMMEDHHKKQNTAKRLNVVPQQKQQPFRFQSRGSSFHPTNQSSFFRHQSQDRSSRPSSFSSFQSNRGKSSKSTSSVASLKGVSLTDICDTATSTFVKHYRMDAHVWSSTTFGRAVLSFALA</sequence>
<dbReference type="AlphaFoldDB" id="A0A9Q0XWD1"/>
<dbReference type="Proteomes" id="UP001142489">
    <property type="component" value="Unassembled WGS sequence"/>
</dbReference>
<dbReference type="OrthoDB" id="9050411at2759"/>
<reference evidence="2" key="1">
    <citation type="journal article" date="2023" name="DNA Res.">
        <title>Chromosome-level genome assembly of Phrynocephalus forsythii using third-generation DNA sequencing and Hi-C analysis.</title>
        <authorList>
            <person name="Qi Y."/>
            <person name="Zhao W."/>
            <person name="Zhao Y."/>
            <person name="Niu C."/>
            <person name="Cao S."/>
            <person name="Zhang Y."/>
        </authorList>
    </citation>
    <scope>NUCLEOTIDE SEQUENCE</scope>
    <source>
        <tissue evidence="2">Muscle</tissue>
    </source>
</reference>